<organism evidence="2 3">
    <name type="scientific">Deinococcus radiopugnans ATCC 19172</name>
    <dbReference type="NCBI Taxonomy" id="585398"/>
    <lineage>
        <taxon>Bacteria</taxon>
        <taxon>Thermotogati</taxon>
        <taxon>Deinococcota</taxon>
        <taxon>Deinococci</taxon>
        <taxon>Deinococcales</taxon>
        <taxon>Deinococcaceae</taxon>
        <taxon>Deinococcus</taxon>
    </lineage>
</organism>
<evidence type="ECO:0000313" key="3">
    <source>
        <dbReference type="Proteomes" id="UP000313988"/>
    </source>
</evidence>
<comment type="caution">
    <text evidence="2">The sequence shown here is derived from an EMBL/GenBank/DDBJ whole genome shotgun (WGS) entry which is preliminary data.</text>
</comment>
<dbReference type="RefSeq" id="WP_139404093.1">
    <property type="nucleotide sequence ID" value="NZ_JACHEW010000019.1"/>
</dbReference>
<dbReference type="EMBL" id="VDMO01000017">
    <property type="protein sequence ID" value="TNM69538.1"/>
    <property type="molecule type" value="Genomic_DNA"/>
</dbReference>
<reference evidence="2 3" key="1">
    <citation type="submission" date="2019-06" db="EMBL/GenBank/DDBJ databases">
        <title>Genome sequence of Deinococcus radiopugnans ATCC 19172.</title>
        <authorList>
            <person name="Maclea K.S."/>
            <person name="Maynard C.R."/>
        </authorList>
    </citation>
    <scope>NUCLEOTIDE SEQUENCE [LARGE SCALE GENOMIC DNA]</scope>
    <source>
        <strain evidence="2 3">ATCC 19172</strain>
    </source>
</reference>
<name>A0A5C4Y210_9DEIO</name>
<dbReference type="PROSITE" id="PS51257">
    <property type="entry name" value="PROKAR_LIPOPROTEIN"/>
    <property type="match status" value="1"/>
</dbReference>
<dbReference type="AlphaFoldDB" id="A0A5C4Y210"/>
<dbReference type="Proteomes" id="UP000629870">
    <property type="component" value="Unassembled WGS sequence"/>
</dbReference>
<dbReference type="OrthoDB" id="73502at2"/>
<accession>A0A5C4Y210</accession>
<keyword evidence="4" id="KW-1185">Reference proteome</keyword>
<dbReference type="Proteomes" id="UP000313988">
    <property type="component" value="Unassembled WGS sequence"/>
</dbReference>
<protein>
    <recommendedName>
        <fullName evidence="5">Lipoprotein</fullName>
    </recommendedName>
</protein>
<evidence type="ECO:0008006" key="5">
    <source>
        <dbReference type="Google" id="ProtNLM"/>
    </source>
</evidence>
<gene>
    <name evidence="2" type="ORF">FHR04_14770</name>
    <name evidence="1" type="ORF">HNQ04_003079</name>
</gene>
<sequence length="165" mass="17264">MKLSRVLWCGLTLGSVGLVGCGSLGSAPAPMAGDLLSAPATLNLGGQVLRLTAAPQVRRELDRLSVRVTVEASAPAARRLALPALKVMGVYVVTASGLWQSPRLNDVSTARNCLASVCAWGSGDAGDLTAGDDVRVIAQLRDASGRTYWLRDARSRSIVAQPLIR</sequence>
<reference evidence="1 4" key="2">
    <citation type="submission" date="2020-08" db="EMBL/GenBank/DDBJ databases">
        <title>Genomic Encyclopedia of Type Strains, Phase IV (KMG-IV): sequencing the most valuable type-strain genomes for metagenomic binning, comparative biology and taxonomic classification.</title>
        <authorList>
            <person name="Goeker M."/>
        </authorList>
    </citation>
    <scope>NUCLEOTIDE SEQUENCE [LARGE SCALE GENOMIC DNA]</scope>
    <source>
        <strain evidence="1 4">DSM 12027</strain>
    </source>
</reference>
<evidence type="ECO:0000313" key="1">
    <source>
        <dbReference type="EMBL" id="MBB6017808.1"/>
    </source>
</evidence>
<proteinExistence type="predicted"/>
<dbReference type="EMBL" id="JACHEW010000019">
    <property type="protein sequence ID" value="MBB6017808.1"/>
    <property type="molecule type" value="Genomic_DNA"/>
</dbReference>
<evidence type="ECO:0000313" key="4">
    <source>
        <dbReference type="Proteomes" id="UP000629870"/>
    </source>
</evidence>
<evidence type="ECO:0000313" key="2">
    <source>
        <dbReference type="EMBL" id="TNM69538.1"/>
    </source>
</evidence>